<accession>A0A1E3WHT1</accession>
<feature type="compositionally biased region" description="Low complexity" evidence="1">
    <location>
        <begin position="9"/>
        <end position="19"/>
    </location>
</feature>
<evidence type="ECO:0000256" key="1">
    <source>
        <dbReference type="SAM" id="MobiDB-lite"/>
    </source>
</evidence>
<dbReference type="AlphaFoldDB" id="A0A1E3WHT1"/>
<name>A0A1E3WHT1_9VIBR</name>
<dbReference type="Proteomes" id="UP000095131">
    <property type="component" value="Unassembled WGS sequence"/>
</dbReference>
<evidence type="ECO:0000313" key="3">
    <source>
        <dbReference type="Proteomes" id="UP000095131"/>
    </source>
</evidence>
<organism evidence="2 3">
    <name type="scientific">Vibrio scophthalmi</name>
    <dbReference type="NCBI Taxonomy" id="45658"/>
    <lineage>
        <taxon>Bacteria</taxon>
        <taxon>Pseudomonadati</taxon>
        <taxon>Pseudomonadota</taxon>
        <taxon>Gammaproteobacteria</taxon>
        <taxon>Vibrionales</taxon>
        <taxon>Vibrionaceae</taxon>
        <taxon>Vibrio</taxon>
    </lineage>
</organism>
<gene>
    <name evidence="2" type="ORF">VSF3289_04497</name>
</gene>
<dbReference type="EMBL" id="MDCJ01000007">
    <property type="protein sequence ID" value="ODS05356.1"/>
    <property type="molecule type" value="Genomic_DNA"/>
</dbReference>
<reference evidence="2 3" key="1">
    <citation type="submission" date="2016-08" db="EMBL/GenBank/DDBJ databases">
        <title>Genome sequencing of Vibrio scophthalmi strain FP3289, an isolated from Paralichthys olivaceus.</title>
        <authorList>
            <person name="Han H.-J."/>
        </authorList>
    </citation>
    <scope>NUCLEOTIDE SEQUENCE [LARGE SCALE GENOMIC DNA]</scope>
    <source>
        <strain evidence="2 3">FP3289</strain>
    </source>
</reference>
<sequence length="393" mass="42654">MGCGGDSGGSSSSSDNNGGTTPPLSNKNQVLLEKAALFQVTNTHTAATKCPNAVGQQYQTDRLKVESTSAAISESQLIQAAQLAEVALDELLAETNLTAEELSLHTGRWTVCFGTPGAGYSGSADIKKWAQFIKDDPSDTYRLAKHEMTHVAGFELYAGNGSGDTSGMHKWFTEAIAVYIAQKDKILPSLSLDEYKEKGNKSPLKVITYTDENNINYDDLYSIYVSTLAALSEKYNISVDEWLNLYRQAKSSNFVAAFDALLRSKGATVTHAELENITKWQSEIADYTEASMEQSAPFVADHEIGMAFIEGTSYKYGGVTARIGRDDPQSKTGTLFFVGETIENGTHHVIGESEVNGKFYTIGPIVVDFLNGDVANSATINFKGAPFEEYIED</sequence>
<protein>
    <submittedName>
        <fullName evidence="2">Uncharacterized protein</fullName>
    </submittedName>
</protein>
<comment type="caution">
    <text evidence="2">The sequence shown here is derived from an EMBL/GenBank/DDBJ whole genome shotgun (WGS) entry which is preliminary data.</text>
</comment>
<proteinExistence type="predicted"/>
<feature type="region of interest" description="Disordered" evidence="1">
    <location>
        <begin position="1"/>
        <end position="26"/>
    </location>
</feature>
<evidence type="ECO:0000313" key="2">
    <source>
        <dbReference type="EMBL" id="ODS05356.1"/>
    </source>
</evidence>
<dbReference type="PATRIC" id="fig|45658.8.peg.4488"/>